<evidence type="ECO:0000256" key="9">
    <source>
        <dbReference type="RuleBase" id="RU364079"/>
    </source>
</evidence>
<evidence type="ECO:0000256" key="8">
    <source>
        <dbReference type="PIRSR" id="PIRSR608901-2"/>
    </source>
</evidence>
<evidence type="ECO:0000256" key="6">
    <source>
        <dbReference type="ARBA" id="ARBA00023136"/>
    </source>
</evidence>
<organism evidence="10 11">
    <name type="scientific">Biomphalaria glabrata</name>
    <name type="common">Bloodfluke planorb</name>
    <name type="synonym">Freshwater snail</name>
    <dbReference type="NCBI Taxonomy" id="6526"/>
    <lineage>
        <taxon>Eukaryota</taxon>
        <taxon>Metazoa</taxon>
        <taxon>Spiralia</taxon>
        <taxon>Lophotrochozoa</taxon>
        <taxon>Mollusca</taxon>
        <taxon>Gastropoda</taxon>
        <taxon>Heterobranchia</taxon>
        <taxon>Euthyneura</taxon>
        <taxon>Panpulmonata</taxon>
        <taxon>Hygrophila</taxon>
        <taxon>Lymnaeoidea</taxon>
        <taxon>Planorbidae</taxon>
        <taxon>Biomphalaria</taxon>
    </lineage>
</organism>
<feature type="binding site" evidence="7">
    <location>
        <position position="22"/>
    </location>
    <ligand>
        <name>Ca(2+)</name>
        <dbReference type="ChEBI" id="CHEBI:29108"/>
    </ligand>
</feature>
<evidence type="ECO:0000256" key="3">
    <source>
        <dbReference type="ARBA" id="ARBA00022692"/>
    </source>
</evidence>
<feature type="binding site" evidence="8">
    <location>
        <position position="219"/>
    </location>
    <ligand>
        <name>Zn(2+)</name>
        <dbReference type="ChEBI" id="CHEBI:29105"/>
        <note>catalytic</note>
    </ligand>
</feature>
<keyword evidence="10" id="KW-1185">Reference proteome</keyword>
<feature type="transmembrane region" description="Helical" evidence="9">
    <location>
        <begin position="216"/>
        <end position="240"/>
    </location>
</feature>
<keyword evidence="8" id="KW-0862">Zinc</keyword>
<dbReference type="GO" id="GO:0046872">
    <property type="term" value="F:metal ion binding"/>
    <property type="evidence" value="ECO:0007669"/>
    <property type="project" value="UniProtKB-KW"/>
</dbReference>
<feature type="transmembrane region" description="Helical" evidence="9">
    <location>
        <begin position="32"/>
        <end position="54"/>
    </location>
</feature>
<keyword evidence="7" id="KW-0106">Calcium</keyword>
<keyword evidence="4 9" id="KW-0378">Hydrolase</keyword>
<dbReference type="GO" id="GO:0006672">
    <property type="term" value="P:ceramide metabolic process"/>
    <property type="evidence" value="ECO:0007669"/>
    <property type="project" value="InterPro"/>
</dbReference>
<sequence length="267" mass="31031">MPPLADGFWGKETSTLDWCEENYVVSYYVAEFWNTVSNVIMIFAPFVMVFVGYTEKHEKRFLYSFLALTVVGTGSWFFHMTLKYSMQLMDELPMIWGTSFLVYSLYMMDSKPNEECLPLRNGLIIYSIVVTLVYILVKDPIFHQVAYGLMVASIIIMASRILLTIKCSRKLYLTSLFTYGLGFFLWNVDNVFCSHLRSIRSHPVGQVSGMLFECHAWWHIFAGTGTYLSLLFGVHTRYVFLNENPRVKFLLGCWPYVSIRDDGFKLR</sequence>
<feature type="transmembrane region" description="Helical" evidence="9">
    <location>
        <begin position="120"/>
        <end position="137"/>
    </location>
</feature>
<keyword evidence="3 9" id="KW-0812">Transmembrane</keyword>
<feature type="transmembrane region" description="Helical" evidence="9">
    <location>
        <begin position="92"/>
        <end position="108"/>
    </location>
</feature>
<dbReference type="Pfam" id="PF05875">
    <property type="entry name" value="Ceramidase"/>
    <property type="match status" value="1"/>
</dbReference>
<feature type="transmembrane region" description="Helical" evidence="9">
    <location>
        <begin position="170"/>
        <end position="188"/>
    </location>
</feature>
<dbReference type="OrthoDB" id="187171at2759"/>
<comment type="similarity">
    <text evidence="2 9">Belongs to the alkaline ceramidase family.</text>
</comment>
<feature type="transmembrane region" description="Helical" evidence="9">
    <location>
        <begin position="143"/>
        <end position="163"/>
    </location>
</feature>
<feature type="binding site" evidence="7">
    <location>
        <position position="20"/>
    </location>
    <ligand>
        <name>Ca(2+)</name>
        <dbReference type="ChEBI" id="CHEBI:29108"/>
    </ligand>
</feature>
<dbReference type="Proteomes" id="UP001165740">
    <property type="component" value="Chromosome 15"/>
</dbReference>
<dbReference type="EC" id="3.5.1.-" evidence="9"/>
<feature type="binding site" evidence="7">
    <location>
        <position position="18"/>
    </location>
    <ligand>
        <name>Ca(2+)</name>
        <dbReference type="ChEBI" id="CHEBI:29108"/>
    </ligand>
</feature>
<dbReference type="OMA" id="IMFEPLR"/>
<dbReference type="GO" id="GO:0016811">
    <property type="term" value="F:hydrolase activity, acting on carbon-nitrogen (but not peptide) bonds, in linear amides"/>
    <property type="evidence" value="ECO:0007669"/>
    <property type="project" value="InterPro"/>
</dbReference>
<dbReference type="GO" id="GO:0071602">
    <property type="term" value="P:phytosphingosine biosynthetic process"/>
    <property type="evidence" value="ECO:0007669"/>
    <property type="project" value="TreeGrafter"/>
</dbReference>
<proteinExistence type="inferred from homology"/>
<feature type="binding site" evidence="8">
    <location>
        <position position="79"/>
    </location>
    <ligand>
        <name>Zn(2+)</name>
        <dbReference type="ChEBI" id="CHEBI:29105"/>
        <note>catalytic</note>
    </ligand>
</feature>
<keyword evidence="5 9" id="KW-1133">Transmembrane helix</keyword>
<comment type="function">
    <text evidence="9">Hydrolyzes the sphingolipid ceramide into sphingosine and free fatty acid.</text>
</comment>
<dbReference type="PANTHER" id="PTHR46187">
    <property type="entry name" value="ALKALINE CERAMIDASE 3"/>
    <property type="match status" value="1"/>
</dbReference>
<evidence type="ECO:0000256" key="2">
    <source>
        <dbReference type="ARBA" id="ARBA00009780"/>
    </source>
</evidence>
<comment type="subcellular location">
    <subcellularLocation>
        <location evidence="1">Membrane</location>
        <topology evidence="1">Multi-pass membrane protein</topology>
    </subcellularLocation>
</comment>
<dbReference type="GO" id="GO:0005789">
    <property type="term" value="C:endoplasmic reticulum membrane"/>
    <property type="evidence" value="ECO:0007669"/>
    <property type="project" value="TreeGrafter"/>
</dbReference>
<keyword evidence="7" id="KW-0479">Metal-binding</keyword>
<feature type="transmembrane region" description="Helical" evidence="9">
    <location>
        <begin position="61"/>
        <end position="80"/>
    </location>
</feature>
<evidence type="ECO:0000256" key="5">
    <source>
        <dbReference type="ARBA" id="ARBA00022989"/>
    </source>
</evidence>
<accession>A0A9U8EIR6</accession>
<keyword evidence="9" id="KW-0443">Lipid metabolism</keyword>
<evidence type="ECO:0000256" key="1">
    <source>
        <dbReference type="ARBA" id="ARBA00004141"/>
    </source>
</evidence>
<name>A0A9U8EIR6_BIOGL</name>
<feature type="binding site" evidence="7">
    <location>
        <position position="17"/>
    </location>
    <ligand>
        <name>Ca(2+)</name>
        <dbReference type="ChEBI" id="CHEBI:29108"/>
    </ligand>
</feature>
<evidence type="ECO:0000313" key="10">
    <source>
        <dbReference type="Proteomes" id="UP001165740"/>
    </source>
</evidence>
<dbReference type="GeneID" id="106072459"/>
<gene>
    <name evidence="11" type="primary">LOC106072459</name>
</gene>
<evidence type="ECO:0000256" key="4">
    <source>
        <dbReference type="ARBA" id="ARBA00022801"/>
    </source>
</evidence>
<reference evidence="11" key="1">
    <citation type="submission" date="2025-08" db="UniProtKB">
        <authorList>
            <consortium name="RefSeq"/>
        </authorList>
    </citation>
    <scope>IDENTIFICATION</scope>
</reference>
<dbReference type="PANTHER" id="PTHR46187:SF3">
    <property type="entry name" value="ALKALINE CERAMIDASE 3"/>
    <property type="match status" value="1"/>
</dbReference>
<feature type="binding site" evidence="8">
    <location>
        <position position="215"/>
    </location>
    <ligand>
        <name>Zn(2+)</name>
        <dbReference type="ChEBI" id="CHEBI:29105"/>
        <note>catalytic</note>
    </ligand>
</feature>
<protein>
    <recommendedName>
        <fullName evidence="9">Alkaline ceramidase</fullName>
        <ecNumber evidence="9">3.5.1.-</ecNumber>
    </recommendedName>
</protein>
<dbReference type="KEGG" id="bgt:106072459"/>
<dbReference type="RefSeq" id="XP_013088288.2">
    <property type="nucleotide sequence ID" value="XM_013232834.2"/>
</dbReference>
<comment type="cofactor">
    <cofactor evidence="8">
        <name>Zn(2+)</name>
        <dbReference type="ChEBI" id="CHEBI:29105"/>
    </cofactor>
</comment>
<dbReference type="InterPro" id="IPR008901">
    <property type="entry name" value="ACER"/>
</dbReference>
<evidence type="ECO:0000313" key="11">
    <source>
        <dbReference type="RefSeq" id="XP_013088288.2"/>
    </source>
</evidence>
<dbReference type="AlphaFoldDB" id="A0A9U8EIR6"/>
<keyword evidence="6 9" id="KW-0472">Membrane</keyword>
<evidence type="ECO:0000256" key="7">
    <source>
        <dbReference type="PIRSR" id="PIRSR608901-1"/>
    </source>
</evidence>
<feature type="binding site" evidence="7">
    <location>
        <position position="31"/>
    </location>
    <ligand>
        <name>Ca(2+)</name>
        <dbReference type="ChEBI" id="CHEBI:29108"/>
    </ligand>
</feature>